<accession>A0A852R0I4</accession>
<keyword evidence="2" id="KW-1133">Transmembrane helix</keyword>
<gene>
    <name evidence="3" type="ORF">BJ960_001914</name>
</gene>
<dbReference type="AlphaFoldDB" id="A0A852R0I4"/>
<keyword evidence="4" id="KW-1185">Reference proteome</keyword>
<keyword evidence="2" id="KW-0472">Membrane</keyword>
<feature type="region of interest" description="Disordered" evidence="1">
    <location>
        <begin position="1"/>
        <end position="21"/>
    </location>
</feature>
<name>A0A852R0I4_9MICO</name>
<protein>
    <submittedName>
        <fullName evidence="3">Uncharacterized protein</fullName>
    </submittedName>
</protein>
<feature type="transmembrane region" description="Helical" evidence="2">
    <location>
        <begin position="36"/>
        <end position="64"/>
    </location>
</feature>
<evidence type="ECO:0000313" key="4">
    <source>
        <dbReference type="Proteomes" id="UP000586095"/>
    </source>
</evidence>
<dbReference type="Proteomes" id="UP000586095">
    <property type="component" value="Unassembled WGS sequence"/>
</dbReference>
<evidence type="ECO:0000256" key="2">
    <source>
        <dbReference type="SAM" id="Phobius"/>
    </source>
</evidence>
<reference evidence="3 4" key="1">
    <citation type="submission" date="2020-07" db="EMBL/GenBank/DDBJ databases">
        <title>Sequencing the genomes of 1000 actinobacteria strains.</title>
        <authorList>
            <person name="Klenk H.-P."/>
        </authorList>
    </citation>
    <scope>NUCLEOTIDE SEQUENCE [LARGE SCALE GENOMIC DNA]</scope>
    <source>
        <strain evidence="3 4">DSM 17380</strain>
    </source>
</reference>
<keyword evidence="2" id="KW-0812">Transmembrane</keyword>
<dbReference type="RefSeq" id="WP_185987132.1">
    <property type="nucleotide sequence ID" value="NZ_BAAALZ010000001.1"/>
</dbReference>
<evidence type="ECO:0000313" key="3">
    <source>
        <dbReference type="EMBL" id="NYD27111.1"/>
    </source>
</evidence>
<comment type="caution">
    <text evidence="3">The sequence shown here is derived from an EMBL/GenBank/DDBJ whole genome shotgun (WGS) entry which is preliminary data.</text>
</comment>
<evidence type="ECO:0000256" key="1">
    <source>
        <dbReference type="SAM" id="MobiDB-lite"/>
    </source>
</evidence>
<dbReference type="EMBL" id="JACCBD010000001">
    <property type="protein sequence ID" value="NYD27111.1"/>
    <property type="molecule type" value="Genomic_DNA"/>
</dbReference>
<sequence>MDSTAAQNLGDPGLHELGIDDAPAADTAPVEGRTRLAAWGLGLAGTLAFATLVVGAIAVVNWALPYVHYIYLALVGGGQSF</sequence>
<organism evidence="3 4">
    <name type="scientific">Leucobacter aridicollis</name>
    <dbReference type="NCBI Taxonomy" id="283878"/>
    <lineage>
        <taxon>Bacteria</taxon>
        <taxon>Bacillati</taxon>
        <taxon>Actinomycetota</taxon>
        <taxon>Actinomycetes</taxon>
        <taxon>Micrococcales</taxon>
        <taxon>Microbacteriaceae</taxon>
        <taxon>Leucobacter</taxon>
    </lineage>
</organism>
<proteinExistence type="predicted"/>